<organism evidence="1 2">
    <name type="scientific">Streptomyces lancefieldiae</name>
    <dbReference type="NCBI Taxonomy" id="3075520"/>
    <lineage>
        <taxon>Bacteria</taxon>
        <taxon>Bacillati</taxon>
        <taxon>Actinomycetota</taxon>
        <taxon>Actinomycetes</taxon>
        <taxon>Kitasatosporales</taxon>
        <taxon>Streptomycetaceae</taxon>
        <taxon>Streptomyces</taxon>
    </lineage>
</organism>
<name>A0ABU3AFC7_9ACTN</name>
<dbReference type="Proteomes" id="UP001180724">
    <property type="component" value="Unassembled WGS sequence"/>
</dbReference>
<keyword evidence="2" id="KW-1185">Reference proteome</keyword>
<sequence length="203" mass="21604">MTAPQRPAPAVHRDLAWALKQQATRAGESAPSVRGSDWRLATVTAVNEDGTVAADGIPAIRCMPTYDLPTVGDVIVIDQNSAGNWITWGRLATTTQTWTALTLADGIQYPGHGYPPAYLREGRRIWLRGRLGPTSGTVTDGATLLTMPTGSRPGAAMSWAVARDSAVFPAVVRLEIAATGAARTYQPTTDLSWVSLDGISYTI</sequence>
<dbReference type="EMBL" id="JAVRFH010000001">
    <property type="protein sequence ID" value="MDT0608889.1"/>
    <property type="molecule type" value="Genomic_DNA"/>
</dbReference>
<proteinExistence type="predicted"/>
<dbReference type="RefSeq" id="WP_311570478.1">
    <property type="nucleotide sequence ID" value="NZ_JAVRFH010000001.1"/>
</dbReference>
<comment type="caution">
    <text evidence="1">The sequence shown here is derived from an EMBL/GenBank/DDBJ whole genome shotgun (WGS) entry which is preliminary data.</text>
</comment>
<evidence type="ECO:0008006" key="3">
    <source>
        <dbReference type="Google" id="ProtNLM"/>
    </source>
</evidence>
<evidence type="ECO:0000313" key="1">
    <source>
        <dbReference type="EMBL" id="MDT0608889.1"/>
    </source>
</evidence>
<gene>
    <name evidence="1" type="ORF">RM812_01305</name>
</gene>
<reference evidence="1" key="1">
    <citation type="submission" date="2024-05" db="EMBL/GenBank/DDBJ databases">
        <title>30 novel species of actinomycetes from the DSMZ collection.</title>
        <authorList>
            <person name="Nouioui I."/>
        </authorList>
    </citation>
    <scope>NUCLEOTIDE SEQUENCE</scope>
    <source>
        <strain evidence="1">DSM 40712</strain>
    </source>
</reference>
<accession>A0ABU3AFC7</accession>
<protein>
    <recommendedName>
        <fullName evidence="3">Minor tail protein</fullName>
    </recommendedName>
</protein>
<evidence type="ECO:0000313" key="2">
    <source>
        <dbReference type="Proteomes" id="UP001180724"/>
    </source>
</evidence>